<feature type="compositionally biased region" description="Basic and acidic residues" evidence="4">
    <location>
        <begin position="244"/>
        <end position="262"/>
    </location>
</feature>
<sequence>MGEAILYFGISQSLFAAVLMFIKRPLNIADKILGIWLLTFSIMFVFNLVKLDAGVVDKGVWPIFVTISITFPSFLYLYSKYITNVYQSFIKTDYLHFLPALAGLIISALVYDPKINSIQSFSDHYSQKTITMAIVAFILFACILFYAAKAHIFIRRYRKQIRDFYSFKSHRINLNWLRVILFSFITLHYLIIPISRFYQHIPIDFNLDNFRNLAYLIFVYIISLWGSKQKQLISDPIPEQITPKTEKEEEEKSNRYKKSGLKDDQAEHHLKKLIDYMNNSKVWKDPELSLAKISEDIDIPKHFISQVLNEKLKKNFYTFVNEYRTEYAKQLMIMPQYKNWTILSIAFECGFNSKTAFNIFFKKHTNMTPTEYKKKHTGE</sequence>
<keyword evidence="3" id="KW-0804">Transcription</keyword>
<evidence type="ECO:0000256" key="1">
    <source>
        <dbReference type="ARBA" id="ARBA00023015"/>
    </source>
</evidence>
<dbReference type="EMBL" id="JAGUCO010000002">
    <property type="protein sequence ID" value="MBS2097488.1"/>
    <property type="molecule type" value="Genomic_DNA"/>
</dbReference>
<dbReference type="InterPro" id="IPR018060">
    <property type="entry name" value="HTH_AraC"/>
</dbReference>
<feature type="transmembrane region" description="Helical" evidence="5">
    <location>
        <begin position="34"/>
        <end position="53"/>
    </location>
</feature>
<dbReference type="SUPFAM" id="SSF46689">
    <property type="entry name" value="Homeodomain-like"/>
    <property type="match status" value="1"/>
</dbReference>
<dbReference type="PANTHER" id="PTHR43280:SF29">
    <property type="entry name" value="ARAC-FAMILY TRANSCRIPTIONAL REGULATOR"/>
    <property type="match status" value="1"/>
</dbReference>
<keyword evidence="2" id="KW-0238">DNA-binding</keyword>
<feature type="transmembrane region" description="Helical" evidence="5">
    <location>
        <begin position="131"/>
        <end position="154"/>
    </location>
</feature>
<keyword evidence="5" id="KW-1133">Transmembrane helix</keyword>
<dbReference type="Proteomes" id="UP000708576">
    <property type="component" value="Unassembled WGS sequence"/>
</dbReference>
<keyword evidence="5" id="KW-0812">Transmembrane</keyword>
<name>A0ABS5JRG4_9BACT</name>
<reference evidence="7 8" key="1">
    <citation type="journal article" date="2015" name="Int. J. Syst. Evol. Microbiol.">
        <title>Carboxylicivirga linearis sp. nov., isolated from a sea cucumber culture pond.</title>
        <authorList>
            <person name="Wang F.Q."/>
            <person name="Zhou Y.X."/>
            <person name="Lin X.Z."/>
            <person name="Chen G.J."/>
            <person name="Du Z.J."/>
        </authorList>
    </citation>
    <scope>NUCLEOTIDE SEQUENCE [LARGE SCALE GENOMIC DNA]</scope>
    <source>
        <strain evidence="7 8">FB218</strain>
    </source>
</reference>
<evidence type="ECO:0000259" key="6">
    <source>
        <dbReference type="PROSITE" id="PS01124"/>
    </source>
</evidence>
<dbReference type="PROSITE" id="PS01124">
    <property type="entry name" value="HTH_ARAC_FAMILY_2"/>
    <property type="match status" value="1"/>
</dbReference>
<evidence type="ECO:0000313" key="7">
    <source>
        <dbReference type="EMBL" id="MBS2097488.1"/>
    </source>
</evidence>
<dbReference type="PANTHER" id="PTHR43280">
    <property type="entry name" value="ARAC-FAMILY TRANSCRIPTIONAL REGULATOR"/>
    <property type="match status" value="1"/>
</dbReference>
<proteinExistence type="predicted"/>
<feature type="transmembrane region" description="Helical" evidence="5">
    <location>
        <begin position="210"/>
        <end position="227"/>
    </location>
</feature>
<gene>
    <name evidence="7" type="ORF">KEM10_04295</name>
</gene>
<evidence type="ECO:0000256" key="2">
    <source>
        <dbReference type="ARBA" id="ARBA00023125"/>
    </source>
</evidence>
<feature type="transmembrane region" description="Helical" evidence="5">
    <location>
        <begin position="175"/>
        <end position="198"/>
    </location>
</feature>
<dbReference type="SMART" id="SM00342">
    <property type="entry name" value="HTH_ARAC"/>
    <property type="match status" value="1"/>
</dbReference>
<protein>
    <submittedName>
        <fullName evidence="7">AraC family transcriptional regulator</fullName>
    </submittedName>
</protein>
<feature type="transmembrane region" description="Helical" evidence="5">
    <location>
        <begin position="94"/>
        <end position="111"/>
    </location>
</feature>
<evidence type="ECO:0000313" key="8">
    <source>
        <dbReference type="Proteomes" id="UP000708576"/>
    </source>
</evidence>
<feature type="region of interest" description="Disordered" evidence="4">
    <location>
        <begin position="239"/>
        <end position="262"/>
    </location>
</feature>
<feature type="domain" description="HTH araC/xylS-type" evidence="6">
    <location>
        <begin position="271"/>
        <end position="375"/>
    </location>
</feature>
<keyword evidence="8" id="KW-1185">Reference proteome</keyword>
<feature type="transmembrane region" description="Helical" evidence="5">
    <location>
        <begin position="59"/>
        <end position="78"/>
    </location>
</feature>
<evidence type="ECO:0000256" key="4">
    <source>
        <dbReference type="SAM" id="MobiDB-lite"/>
    </source>
</evidence>
<feature type="transmembrane region" description="Helical" evidence="5">
    <location>
        <begin position="6"/>
        <end position="22"/>
    </location>
</feature>
<dbReference type="InterPro" id="IPR009057">
    <property type="entry name" value="Homeodomain-like_sf"/>
</dbReference>
<evidence type="ECO:0000256" key="3">
    <source>
        <dbReference type="ARBA" id="ARBA00023163"/>
    </source>
</evidence>
<keyword evidence="5" id="KW-0472">Membrane</keyword>
<dbReference type="Pfam" id="PF12833">
    <property type="entry name" value="HTH_18"/>
    <property type="match status" value="1"/>
</dbReference>
<comment type="caution">
    <text evidence="7">The sequence shown here is derived from an EMBL/GenBank/DDBJ whole genome shotgun (WGS) entry which is preliminary data.</text>
</comment>
<organism evidence="7 8">
    <name type="scientific">Carboxylicivirga linearis</name>
    <dbReference type="NCBI Taxonomy" id="1628157"/>
    <lineage>
        <taxon>Bacteria</taxon>
        <taxon>Pseudomonadati</taxon>
        <taxon>Bacteroidota</taxon>
        <taxon>Bacteroidia</taxon>
        <taxon>Marinilabiliales</taxon>
        <taxon>Marinilabiliaceae</taxon>
        <taxon>Carboxylicivirga</taxon>
    </lineage>
</organism>
<dbReference type="Gene3D" id="1.10.10.60">
    <property type="entry name" value="Homeodomain-like"/>
    <property type="match status" value="2"/>
</dbReference>
<evidence type="ECO:0000256" key="5">
    <source>
        <dbReference type="SAM" id="Phobius"/>
    </source>
</evidence>
<accession>A0ABS5JRG4</accession>
<keyword evidence="1" id="KW-0805">Transcription regulation</keyword>